<keyword evidence="2" id="KW-0812">Transmembrane</keyword>
<evidence type="ECO:0000256" key="1">
    <source>
        <dbReference type="SAM" id="MobiDB-lite"/>
    </source>
</evidence>
<reference evidence="3 4" key="1">
    <citation type="journal article" date="2017" name="Mol. Biol. Evol.">
        <title>The 4-celled Tetrabaena socialis nuclear genome reveals the essential components for genetic control of cell number at the origin of multicellularity in the volvocine lineage.</title>
        <authorList>
            <person name="Featherston J."/>
            <person name="Arakaki Y."/>
            <person name="Hanschen E.R."/>
            <person name="Ferris P.J."/>
            <person name="Michod R.E."/>
            <person name="Olson B.J.S.C."/>
            <person name="Nozaki H."/>
            <person name="Durand P.M."/>
        </authorList>
    </citation>
    <scope>NUCLEOTIDE SEQUENCE [LARGE SCALE GENOMIC DNA]</scope>
    <source>
        <strain evidence="3 4">NIES-571</strain>
    </source>
</reference>
<feature type="region of interest" description="Disordered" evidence="1">
    <location>
        <begin position="745"/>
        <end position="834"/>
    </location>
</feature>
<feature type="compositionally biased region" description="Basic and acidic residues" evidence="1">
    <location>
        <begin position="803"/>
        <end position="820"/>
    </location>
</feature>
<feature type="transmembrane region" description="Helical" evidence="2">
    <location>
        <begin position="148"/>
        <end position="172"/>
    </location>
</feature>
<gene>
    <name evidence="3" type="ORF">TSOC_011374</name>
</gene>
<feature type="region of interest" description="Disordered" evidence="1">
    <location>
        <begin position="88"/>
        <end position="147"/>
    </location>
</feature>
<feature type="region of interest" description="Disordered" evidence="1">
    <location>
        <begin position="208"/>
        <end position="264"/>
    </location>
</feature>
<feature type="compositionally biased region" description="Basic residues" evidence="1">
    <location>
        <begin position="872"/>
        <end position="884"/>
    </location>
</feature>
<dbReference type="Proteomes" id="UP000236333">
    <property type="component" value="Unassembled WGS sequence"/>
</dbReference>
<feature type="region of interest" description="Disordered" evidence="1">
    <location>
        <begin position="709"/>
        <end position="732"/>
    </location>
</feature>
<evidence type="ECO:0000313" key="4">
    <source>
        <dbReference type="Proteomes" id="UP000236333"/>
    </source>
</evidence>
<keyword evidence="2" id="KW-1133">Transmembrane helix</keyword>
<dbReference type="EMBL" id="PGGS01000621">
    <property type="protein sequence ID" value="PNH02624.1"/>
    <property type="molecule type" value="Genomic_DNA"/>
</dbReference>
<dbReference type="OrthoDB" id="552543at2759"/>
<evidence type="ECO:0000313" key="3">
    <source>
        <dbReference type="EMBL" id="PNH02624.1"/>
    </source>
</evidence>
<evidence type="ECO:0000256" key="2">
    <source>
        <dbReference type="SAM" id="Phobius"/>
    </source>
</evidence>
<proteinExistence type="predicted"/>
<feature type="compositionally biased region" description="Low complexity" evidence="1">
    <location>
        <begin position="245"/>
        <end position="264"/>
    </location>
</feature>
<feature type="region of interest" description="Disordered" evidence="1">
    <location>
        <begin position="429"/>
        <end position="502"/>
    </location>
</feature>
<keyword evidence="2" id="KW-0472">Membrane</keyword>
<keyword evidence="4" id="KW-1185">Reference proteome</keyword>
<feature type="compositionally biased region" description="Basic and acidic residues" evidence="1">
    <location>
        <begin position="213"/>
        <end position="222"/>
    </location>
</feature>
<sequence>MAPKKKCDKRPNKFWEPFNTWWRDHHERAGNRATVVEMREWYWQNAHQVWSAEMVPSLEEMLKLAKGMRTIQQVQDYFRIYRRNLKTRKDDDTRGTKGGGVKKPARHPAVQHPDSPEAPGGFMEAMQKATQPPPPPPPQQQRHCQQQLLAHGASLVAVAAAMAAAAAAAAAATAAASAPQQQQQGHGLGGDEESQLQLDALPLVVEGEEDPEDGQHPGRADEGGSQAASPDDMAADEAPSYGHWESAQQQQQHLESMQQYHQQQQYLPGVSQADFAHRRVMRSVRTSGGGGGSGAVNAVGGSLGGAAVVQTVTRRRTIRTSAGGAWEQEVVEELELDVAQASPLPYGMPMMPYGGVQQQHQSGAGVFATRPYAASAGQAWYHGPGMGAGADNPAAAHTPDGSCIIAAGAPPYKQRRCEDHGVMSAERFSSDGAGVEGADPSCSGQQQAQQEPGMPAAECGSDAQYNPARRTAYSYGGHPSYPAGDLRHKPPHSSDGGVLYGAAPPPHYHPGYHAPPPYHGPAGGSYGGMHATWQQHAQQQQRYPHPAYAHHPAYAAYRHPQVAYPHAPPPYGHPHPHAGYMPPPHGHMPMPYHPAYGHMPMQRNPYGGPYQSYYARPPPEASMMADVGPTVEQEEEASAAHNRAEATATAAAAAEQHDTEAQPQAHVRAVGQATPLQPHAHHRHHYHHAHGPEAAAATPATVRPLRLEDLPPMQTGLPGIGRDPAAGPAVSESFSGLGLSGLTALGQASEGGDEAASHGGGQQPAGEGEGAGAAAAAGADHRPPHHHSQQQQHPRGAGVATGRDAREETLMIVRRPEERGSCGGAAVVSSGHGSGTDGTANLFLTATKAAAASAAAGHSGRRVSSTGAHPGYHSHHHYNHHHHSGLPPRPAVTPLLAPALTPATQPLKLLSGGPTTIRVFQEDMLVLPFGPLGDMAGMGLYSPTASFTLSLGLGEGDGGCGGEVVSWGMGAHGHA</sequence>
<comment type="caution">
    <text evidence="3">The sequence shown here is derived from an EMBL/GenBank/DDBJ whole genome shotgun (WGS) entry which is preliminary data.</text>
</comment>
<feature type="compositionally biased region" description="Gly residues" evidence="1">
    <location>
        <begin position="758"/>
        <end position="771"/>
    </location>
</feature>
<feature type="region of interest" description="Disordered" evidence="1">
    <location>
        <begin position="858"/>
        <end position="887"/>
    </location>
</feature>
<protein>
    <submittedName>
        <fullName evidence="3">Uncharacterized protein</fullName>
    </submittedName>
</protein>
<feature type="compositionally biased region" description="Low complexity" evidence="1">
    <location>
        <begin position="639"/>
        <end position="654"/>
    </location>
</feature>
<dbReference type="AlphaFoldDB" id="A0A2J7ZQT0"/>
<organism evidence="3 4">
    <name type="scientific">Tetrabaena socialis</name>
    <dbReference type="NCBI Taxonomy" id="47790"/>
    <lineage>
        <taxon>Eukaryota</taxon>
        <taxon>Viridiplantae</taxon>
        <taxon>Chlorophyta</taxon>
        <taxon>core chlorophytes</taxon>
        <taxon>Chlorophyceae</taxon>
        <taxon>CS clade</taxon>
        <taxon>Chlamydomonadales</taxon>
        <taxon>Tetrabaenaceae</taxon>
        <taxon>Tetrabaena</taxon>
    </lineage>
</organism>
<accession>A0A2J7ZQT0</accession>
<feature type="region of interest" description="Disordered" evidence="1">
    <location>
        <begin position="621"/>
        <end position="666"/>
    </location>
</feature>
<name>A0A2J7ZQT0_9CHLO</name>